<dbReference type="PANTHER" id="PTHR13831:SF0">
    <property type="entry name" value="PROTEIN HIRA"/>
    <property type="match status" value="1"/>
</dbReference>
<dbReference type="GO" id="GO:0006355">
    <property type="term" value="P:regulation of DNA-templated transcription"/>
    <property type="evidence" value="ECO:0007669"/>
    <property type="project" value="InterPro"/>
</dbReference>
<dbReference type="GO" id="GO:0000785">
    <property type="term" value="C:chromatin"/>
    <property type="evidence" value="ECO:0007669"/>
    <property type="project" value="TreeGrafter"/>
</dbReference>
<feature type="non-terminal residue" evidence="7">
    <location>
        <position position="1"/>
    </location>
</feature>
<proteinExistence type="predicted"/>
<reference evidence="7" key="1">
    <citation type="submission" date="2023-10" db="EMBL/GenBank/DDBJ databases">
        <title>Genome assembly of Pristionchus species.</title>
        <authorList>
            <person name="Yoshida K."/>
            <person name="Sommer R.J."/>
        </authorList>
    </citation>
    <scope>NUCLEOTIDE SEQUENCE</scope>
    <source>
        <strain evidence="7">RS0144</strain>
    </source>
</reference>
<comment type="caution">
    <text evidence="7">The sequence shown here is derived from an EMBL/GenBank/DDBJ whole genome shotgun (WGS) entry which is preliminary data.</text>
</comment>
<comment type="subcellular location">
    <subcellularLocation>
        <location evidence="1">Nucleus</location>
    </subcellularLocation>
</comment>
<dbReference type="Pfam" id="PF07569">
    <property type="entry name" value="Hira"/>
    <property type="match status" value="1"/>
</dbReference>
<keyword evidence="4" id="KW-0156">Chromatin regulator</keyword>
<evidence type="ECO:0000256" key="2">
    <source>
        <dbReference type="ARBA" id="ARBA00022574"/>
    </source>
</evidence>
<evidence type="ECO:0000313" key="8">
    <source>
        <dbReference type="Proteomes" id="UP001432027"/>
    </source>
</evidence>
<organism evidence="7 8">
    <name type="scientific">Pristionchus entomophagus</name>
    <dbReference type="NCBI Taxonomy" id="358040"/>
    <lineage>
        <taxon>Eukaryota</taxon>
        <taxon>Metazoa</taxon>
        <taxon>Ecdysozoa</taxon>
        <taxon>Nematoda</taxon>
        <taxon>Chromadorea</taxon>
        <taxon>Rhabditida</taxon>
        <taxon>Rhabditina</taxon>
        <taxon>Diplogasteromorpha</taxon>
        <taxon>Diplogasteroidea</taxon>
        <taxon>Neodiplogasteridae</taxon>
        <taxon>Pristionchus</taxon>
    </lineage>
</organism>
<dbReference type="AlphaFoldDB" id="A0AAV5UGZ4"/>
<accession>A0AAV5UGZ4</accession>
<keyword evidence="3" id="KW-0677">Repeat</keyword>
<dbReference type="GO" id="GO:0031491">
    <property type="term" value="F:nucleosome binding"/>
    <property type="evidence" value="ECO:0007669"/>
    <property type="project" value="TreeGrafter"/>
</dbReference>
<dbReference type="PANTHER" id="PTHR13831">
    <property type="entry name" value="MEMBER OF THE HIR1 FAMILY OF WD-REPEAT PROTEINS"/>
    <property type="match status" value="1"/>
</dbReference>
<keyword evidence="2" id="KW-0853">WD repeat</keyword>
<protein>
    <recommendedName>
        <fullName evidence="6">Protein HIRA-like C-terminal domain-containing protein</fullName>
    </recommendedName>
</protein>
<evidence type="ECO:0000256" key="5">
    <source>
        <dbReference type="ARBA" id="ARBA00023242"/>
    </source>
</evidence>
<evidence type="ECO:0000259" key="6">
    <source>
        <dbReference type="Pfam" id="PF07569"/>
    </source>
</evidence>
<dbReference type="GO" id="GO:0006351">
    <property type="term" value="P:DNA-templated transcription"/>
    <property type="evidence" value="ECO:0007669"/>
    <property type="project" value="InterPro"/>
</dbReference>
<evidence type="ECO:0000313" key="7">
    <source>
        <dbReference type="EMBL" id="GMT05736.1"/>
    </source>
</evidence>
<evidence type="ECO:0000256" key="1">
    <source>
        <dbReference type="ARBA" id="ARBA00004123"/>
    </source>
</evidence>
<dbReference type="GO" id="GO:0005634">
    <property type="term" value="C:nucleus"/>
    <property type="evidence" value="ECO:0007669"/>
    <property type="project" value="UniProtKB-SubCell"/>
</dbReference>
<keyword evidence="5" id="KW-0539">Nucleus</keyword>
<dbReference type="GO" id="GO:0006338">
    <property type="term" value="P:chromatin remodeling"/>
    <property type="evidence" value="ECO:0007669"/>
    <property type="project" value="InterPro"/>
</dbReference>
<dbReference type="Proteomes" id="UP001432027">
    <property type="component" value="Unassembled WGS sequence"/>
</dbReference>
<dbReference type="GO" id="GO:0000417">
    <property type="term" value="C:HIR complex"/>
    <property type="evidence" value="ECO:0007669"/>
    <property type="project" value="TreeGrafter"/>
</dbReference>
<evidence type="ECO:0000256" key="3">
    <source>
        <dbReference type="ARBA" id="ARBA00022737"/>
    </source>
</evidence>
<name>A0AAV5UGZ4_9BILA</name>
<dbReference type="InterPro" id="IPR011494">
    <property type="entry name" value="HIRA-like_C"/>
</dbReference>
<feature type="domain" description="Protein HIRA-like C-terminal" evidence="6">
    <location>
        <begin position="126"/>
        <end position="308"/>
    </location>
</feature>
<dbReference type="InterPro" id="IPR031120">
    <property type="entry name" value="HIR1-like"/>
</dbReference>
<keyword evidence="8" id="KW-1185">Reference proteome</keyword>
<evidence type="ECO:0000256" key="4">
    <source>
        <dbReference type="ARBA" id="ARBA00022853"/>
    </source>
</evidence>
<sequence length="362" mass="40377">LLADFRHPQMRSLGRVQKDSLTLAAAEMQRMLLQPIGGVKQTFIASYNEWASPTGVRATQVVRLWLNDGSPLEIEEGVPPGDNLVWTTFVNAPVLVMTANAKWTVLACSDCSLHVLVTETGAFSVNLQLDSLPAQLGMQDSHTFVLTSNGYFSCWELTKRKAFLSRIPVLDIVSNDVHLHSISLSPSGSPFISFTNGSTYSYSANLQIWIPVDTCNGLSRLLGEAPSNDDLGEGAIATVLRNKKRPGVAPKTSMATRTWVGRAQMEGWIFAALDARSHKDLRPMVARYTDMLIMNNTTDKVRDLLSTLDSWVERARRKEKCDEWMDEEQMKLMREMVRQLISADTSMCEILKDLDNEGSMVF</sequence>
<dbReference type="EMBL" id="BTSX01000006">
    <property type="protein sequence ID" value="GMT05736.1"/>
    <property type="molecule type" value="Genomic_DNA"/>
</dbReference>
<gene>
    <name evidence="7" type="ORF">PENTCL1PPCAC_27910</name>
</gene>